<evidence type="ECO:0000313" key="8">
    <source>
        <dbReference type="Proteomes" id="UP001152607"/>
    </source>
</evidence>
<dbReference type="GO" id="GO:0000302">
    <property type="term" value="P:response to reactive oxygen species"/>
    <property type="evidence" value="ECO:0007669"/>
    <property type="project" value="TreeGrafter"/>
</dbReference>
<dbReference type="Pfam" id="PF00141">
    <property type="entry name" value="peroxidase"/>
    <property type="match status" value="1"/>
</dbReference>
<dbReference type="AlphaFoldDB" id="A0A9W4UC47"/>
<dbReference type="PANTHER" id="PTHR31356:SF53">
    <property type="entry name" value="HEME PEROXIDASE"/>
    <property type="match status" value="1"/>
</dbReference>
<dbReference type="GO" id="GO:0020037">
    <property type="term" value="F:heme binding"/>
    <property type="evidence" value="ECO:0007669"/>
    <property type="project" value="UniProtKB-UniRule"/>
</dbReference>
<proteinExistence type="inferred from homology"/>
<dbReference type="PANTHER" id="PTHR31356">
    <property type="entry name" value="THYLAKOID LUMENAL 29 KDA PROTEIN, CHLOROPLASTIC-RELATED"/>
    <property type="match status" value="1"/>
</dbReference>
<keyword evidence="2" id="KW-0408">Iron</keyword>
<dbReference type="Gene3D" id="1.10.420.10">
    <property type="entry name" value="Peroxidase, domain 2"/>
    <property type="match status" value="1"/>
</dbReference>
<protein>
    <recommendedName>
        <fullName evidence="5">Peroxidase</fullName>
        <ecNumber evidence="5">1.11.1.-</ecNumber>
    </recommendedName>
</protein>
<accession>A0A9W4UC47</accession>
<evidence type="ECO:0000256" key="4">
    <source>
        <dbReference type="RuleBase" id="RU004241"/>
    </source>
</evidence>
<organism evidence="7 8">
    <name type="scientific">Periconia digitata</name>
    <dbReference type="NCBI Taxonomy" id="1303443"/>
    <lineage>
        <taxon>Eukaryota</taxon>
        <taxon>Fungi</taxon>
        <taxon>Dikarya</taxon>
        <taxon>Ascomycota</taxon>
        <taxon>Pezizomycotina</taxon>
        <taxon>Dothideomycetes</taxon>
        <taxon>Pleosporomycetidae</taxon>
        <taxon>Pleosporales</taxon>
        <taxon>Massarineae</taxon>
        <taxon>Periconiaceae</taxon>
        <taxon>Periconia</taxon>
    </lineage>
</organism>
<dbReference type="Gene3D" id="1.10.520.10">
    <property type="match status" value="1"/>
</dbReference>
<reference evidence="7" key="1">
    <citation type="submission" date="2023-01" db="EMBL/GenBank/DDBJ databases">
        <authorList>
            <person name="Van Ghelder C."/>
            <person name="Rancurel C."/>
        </authorList>
    </citation>
    <scope>NUCLEOTIDE SEQUENCE</scope>
    <source>
        <strain evidence="7">CNCM I-4278</strain>
    </source>
</reference>
<dbReference type="PROSITE" id="PS50873">
    <property type="entry name" value="PEROXIDASE_4"/>
    <property type="match status" value="1"/>
</dbReference>
<dbReference type="Proteomes" id="UP001152607">
    <property type="component" value="Unassembled WGS sequence"/>
</dbReference>
<keyword evidence="3 5" id="KW-0560">Oxidoreductase</keyword>
<keyword evidence="2" id="KW-0349">Heme</keyword>
<evidence type="ECO:0000256" key="5">
    <source>
        <dbReference type="RuleBase" id="RU363051"/>
    </source>
</evidence>
<dbReference type="GO" id="GO:0042744">
    <property type="term" value="P:hydrogen peroxide catabolic process"/>
    <property type="evidence" value="ECO:0007669"/>
    <property type="project" value="TreeGrafter"/>
</dbReference>
<dbReference type="GO" id="GO:0034599">
    <property type="term" value="P:cellular response to oxidative stress"/>
    <property type="evidence" value="ECO:0007669"/>
    <property type="project" value="InterPro"/>
</dbReference>
<dbReference type="EC" id="1.11.1.-" evidence="5"/>
<name>A0A9W4UC47_9PLEO</name>
<keyword evidence="1 5" id="KW-0575">Peroxidase</keyword>
<dbReference type="OrthoDB" id="5985073at2759"/>
<feature type="domain" description="Plant heme peroxidase family profile" evidence="6">
    <location>
        <begin position="125"/>
        <end position="262"/>
    </location>
</feature>
<evidence type="ECO:0000256" key="2">
    <source>
        <dbReference type="ARBA" id="ARBA00022617"/>
    </source>
</evidence>
<dbReference type="EMBL" id="CAOQHR010000004">
    <property type="protein sequence ID" value="CAI6332964.1"/>
    <property type="molecule type" value="Genomic_DNA"/>
</dbReference>
<sequence length="600" mass="65723">MMNQAFRRYNDASTRNYSDKRLLNTSANRNTWAPSSVFRYSVVSVHTSTRFFLITLISYQPTHLIMKTTALAALVSLTTAEYIWPDKYDQIEDVFTLQGGFNKKGFIDPIQSCGFGQNQPGRQNTAEWVRTAYHDMSTADVDAGTGGLDASIMFETERGENKGDAMNNTLAHFQNYYTSRTTAADMLALAVVGSMAVCNGYEIPFRVGRVDATEAGRKGVPEPQQDLSSHIASFAKQGFSQSEMIELVACGHSLGGVHASNFPELTSQTVQHFEQSDSFEKFDNAVVTEFLDTNTTNPLVVAANDTMNSDKRIFASDGNKTMHALADATHFQERCQDVLARMIDTVPKDVVLSEPINPIDVKPYINLLALNHNGTIDFSGYIRVRYGKGTDRPDVNDIAVHLSYKNRAGNAVNETIQTTRPVWSDGIGSGFNGANFVYFEWTAEIDADAGISGFNAFVTTKSTGDVVEHDNGGNGFPVQDTVLYQLEQSCSSYSAAEGGKLNIVAAVRTDAVSGTKLDLHFSKKVPRQGVIIPGLETQIESFKESEKTLSGYRFFDIQDMSINAASLSTDFDVVLSGGEKDVNVGFLESNGLINRDCVAL</sequence>
<evidence type="ECO:0000259" key="6">
    <source>
        <dbReference type="PROSITE" id="PS50873"/>
    </source>
</evidence>
<dbReference type="InterPro" id="IPR044831">
    <property type="entry name" value="Ccp1-like"/>
</dbReference>
<gene>
    <name evidence="7" type="ORF">PDIGIT_LOCUS5997</name>
</gene>
<dbReference type="InterPro" id="IPR010255">
    <property type="entry name" value="Haem_peroxidase_sf"/>
</dbReference>
<keyword evidence="2" id="KW-0479">Metal-binding</keyword>
<dbReference type="GO" id="GO:0046872">
    <property type="term" value="F:metal ion binding"/>
    <property type="evidence" value="ECO:0007669"/>
    <property type="project" value="UniProtKB-UniRule"/>
</dbReference>
<evidence type="ECO:0000256" key="1">
    <source>
        <dbReference type="ARBA" id="ARBA00022559"/>
    </source>
</evidence>
<evidence type="ECO:0000256" key="3">
    <source>
        <dbReference type="ARBA" id="ARBA00023002"/>
    </source>
</evidence>
<dbReference type="GO" id="GO:0004601">
    <property type="term" value="F:peroxidase activity"/>
    <property type="evidence" value="ECO:0007669"/>
    <property type="project" value="UniProtKB-KW"/>
</dbReference>
<dbReference type="SUPFAM" id="SSF48113">
    <property type="entry name" value="Heme-dependent peroxidases"/>
    <property type="match status" value="1"/>
</dbReference>
<dbReference type="InterPro" id="IPR002016">
    <property type="entry name" value="Haem_peroxidase"/>
</dbReference>
<comment type="caution">
    <text evidence="7">The sequence shown here is derived from an EMBL/GenBank/DDBJ whole genome shotgun (WGS) entry which is preliminary data.</text>
</comment>
<comment type="similarity">
    <text evidence="4">Belongs to the peroxidase family.</text>
</comment>
<keyword evidence="8" id="KW-1185">Reference proteome</keyword>
<evidence type="ECO:0000313" key="7">
    <source>
        <dbReference type="EMBL" id="CAI6332964.1"/>
    </source>
</evidence>